<keyword evidence="2" id="KW-0808">Transferase</keyword>
<accession>A0ABW4MBH8</accession>
<gene>
    <name evidence="2" type="ORF">ACFSAG_06100</name>
</gene>
<evidence type="ECO:0000259" key="1">
    <source>
        <dbReference type="Pfam" id="PF07475"/>
    </source>
</evidence>
<name>A0ABW4MBH8_9SPHN</name>
<dbReference type="CDD" id="cd01918">
    <property type="entry name" value="HprK_C"/>
    <property type="match status" value="1"/>
</dbReference>
<keyword evidence="3" id="KW-1185">Reference proteome</keyword>
<feature type="domain" description="HPr kinase/phosphorylase C-terminal" evidence="1">
    <location>
        <begin position="5"/>
        <end position="83"/>
    </location>
</feature>
<dbReference type="RefSeq" id="WP_381512487.1">
    <property type="nucleotide sequence ID" value="NZ_JBHUEL010000004.1"/>
</dbReference>
<dbReference type="Proteomes" id="UP001597215">
    <property type="component" value="Unassembled WGS sequence"/>
</dbReference>
<organism evidence="2 3">
    <name type="scientific">Sphingorhabdus buctiana</name>
    <dbReference type="NCBI Taxonomy" id="1508805"/>
    <lineage>
        <taxon>Bacteria</taxon>
        <taxon>Pseudomonadati</taxon>
        <taxon>Pseudomonadota</taxon>
        <taxon>Alphaproteobacteria</taxon>
        <taxon>Sphingomonadales</taxon>
        <taxon>Sphingomonadaceae</taxon>
        <taxon>Sphingorhabdus</taxon>
    </lineage>
</organism>
<reference evidence="3" key="1">
    <citation type="journal article" date="2019" name="Int. J. Syst. Evol. Microbiol.">
        <title>The Global Catalogue of Microorganisms (GCM) 10K type strain sequencing project: providing services to taxonomists for standard genome sequencing and annotation.</title>
        <authorList>
            <consortium name="The Broad Institute Genomics Platform"/>
            <consortium name="The Broad Institute Genome Sequencing Center for Infectious Disease"/>
            <person name="Wu L."/>
            <person name="Ma J."/>
        </authorList>
    </citation>
    <scope>NUCLEOTIDE SEQUENCE [LARGE SCALE GENOMIC DNA]</scope>
    <source>
        <strain evidence="3">CGMCC 1.12449</strain>
    </source>
</reference>
<keyword evidence="2" id="KW-0418">Kinase</keyword>
<dbReference type="InterPro" id="IPR011104">
    <property type="entry name" value="Hpr_kin/Pase_C"/>
</dbReference>
<dbReference type="InterPro" id="IPR027417">
    <property type="entry name" value="P-loop_NTPase"/>
</dbReference>
<evidence type="ECO:0000313" key="3">
    <source>
        <dbReference type="Proteomes" id="UP001597215"/>
    </source>
</evidence>
<evidence type="ECO:0000313" key="2">
    <source>
        <dbReference type="EMBL" id="MFD1766411.1"/>
    </source>
</evidence>
<protein>
    <submittedName>
        <fullName evidence="2">HPr kinase/phosphorylase</fullName>
    </submittedName>
</protein>
<proteinExistence type="predicted"/>
<sequence>MNNSATLVHATAVAINGQGVLLTGPSGGGKSDLALRLIDRGAALICDDYCDIVSGKTGPIIRSKPNIAGMIEVRGVGIMNIPHVESAPLALALNLGDVAERLPDDSSVVSLSGWSVPAYPLTPFEQSAPLKAEMLLKRIIDEKRVPVRLFTQGYERSAV</sequence>
<dbReference type="PANTHER" id="PTHR30305:SF1">
    <property type="entry name" value="HPR KINASE_PHOSPHORYLASE"/>
    <property type="match status" value="1"/>
</dbReference>
<comment type="caution">
    <text evidence="2">The sequence shown here is derived from an EMBL/GenBank/DDBJ whole genome shotgun (WGS) entry which is preliminary data.</text>
</comment>
<dbReference type="SUPFAM" id="SSF53795">
    <property type="entry name" value="PEP carboxykinase-like"/>
    <property type="match status" value="1"/>
</dbReference>
<dbReference type="Gene3D" id="3.40.50.300">
    <property type="entry name" value="P-loop containing nucleotide triphosphate hydrolases"/>
    <property type="match status" value="1"/>
</dbReference>
<dbReference type="Pfam" id="PF07475">
    <property type="entry name" value="Hpr_kinase_C"/>
    <property type="match status" value="1"/>
</dbReference>
<dbReference type="GO" id="GO:0016301">
    <property type="term" value="F:kinase activity"/>
    <property type="evidence" value="ECO:0007669"/>
    <property type="project" value="UniProtKB-KW"/>
</dbReference>
<dbReference type="PANTHER" id="PTHR30305">
    <property type="entry name" value="PROTEIN YJDM-RELATED"/>
    <property type="match status" value="1"/>
</dbReference>
<dbReference type="EMBL" id="JBHUEL010000004">
    <property type="protein sequence ID" value="MFD1766411.1"/>
    <property type="molecule type" value="Genomic_DNA"/>
</dbReference>